<evidence type="ECO:0000313" key="7">
    <source>
        <dbReference type="EMBL" id="GMI39603.1"/>
    </source>
</evidence>
<evidence type="ECO:0000256" key="1">
    <source>
        <dbReference type="ARBA" id="ARBA00022723"/>
    </source>
</evidence>
<protein>
    <recommendedName>
        <fullName evidence="9">MYND-type domain-containing protein</fullName>
    </recommendedName>
</protein>
<dbReference type="GO" id="GO:0008270">
    <property type="term" value="F:zinc ion binding"/>
    <property type="evidence" value="ECO:0007669"/>
    <property type="project" value="UniProtKB-KW"/>
</dbReference>
<evidence type="ECO:0000313" key="8">
    <source>
        <dbReference type="Proteomes" id="UP001165065"/>
    </source>
</evidence>
<dbReference type="AlphaFoldDB" id="A0A9W7GAU3"/>
<keyword evidence="2" id="KW-0863">Zinc-finger</keyword>
<dbReference type="SUPFAM" id="SSF144232">
    <property type="entry name" value="HIT/MYND zinc finger-like"/>
    <property type="match status" value="1"/>
</dbReference>
<dbReference type="Pfam" id="PF20179">
    <property type="entry name" value="MSS51_C"/>
    <property type="match status" value="1"/>
</dbReference>
<feature type="domain" description="Mitochondrial splicing suppressor 51-like C-terminal" evidence="6">
    <location>
        <begin position="129"/>
        <end position="323"/>
    </location>
</feature>
<keyword evidence="1" id="KW-0479">Metal-binding</keyword>
<evidence type="ECO:0000256" key="4">
    <source>
        <dbReference type="SAM" id="MobiDB-lite"/>
    </source>
</evidence>
<sequence length="391" mass="42083">MEYSDFPSQASNVEENLGKLMVEDESLCPGINACMVCGKKSIKFSCPKCKLVAYCSEACRKVDASIPASSPTPGHCVEVCEALKGVASSSEEADRSELESYPSTLSNVLLSHPSFTTVVSEHGRRTGKSGSQRVLQLHIVGASSPSEVWGPSDSKGGGGWKAAYADALDEVCETFEVQLELVFVGEGLGAFEDGGGEVLKLSKGCRVCLKDGKYEDVIGLVEEGGFVRGVPDMVVFFNAGFTCLDYDWKGCLEKCFEKEGNLLVPFLATTNSELENYNDMEWLEENGFVKEGSLAGLGEDVDDADFDEAPLFAGPNPFQGSKVRQSGILGNDLYVKSSFMFGGTMTFGKGGGKGRKRAGEEVLGEGDFDDEEDKVATKQKKKKKKENRGLI</sequence>
<accession>A0A9W7GAU3</accession>
<name>A0A9W7GAU3_9STRA</name>
<dbReference type="EMBL" id="BRYA01000106">
    <property type="protein sequence ID" value="GMI39603.1"/>
    <property type="molecule type" value="Genomic_DNA"/>
</dbReference>
<dbReference type="OrthoDB" id="194537at2759"/>
<dbReference type="Proteomes" id="UP001165065">
    <property type="component" value="Unassembled WGS sequence"/>
</dbReference>
<dbReference type="Pfam" id="PF01753">
    <property type="entry name" value="zf-MYND"/>
    <property type="match status" value="1"/>
</dbReference>
<keyword evidence="3" id="KW-0862">Zinc</keyword>
<evidence type="ECO:0000256" key="3">
    <source>
        <dbReference type="ARBA" id="ARBA00022833"/>
    </source>
</evidence>
<organism evidence="7 8">
    <name type="scientific">Triparma columacea</name>
    <dbReference type="NCBI Taxonomy" id="722753"/>
    <lineage>
        <taxon>Eukaryota</taxon>
        <taxon>Sar</taxon>
        <taxon>Stramenopiles</taxon>
        <taxon>Ochrophyta</taxon>
        <taxon>Bolidophyceae</taxon>
        <taxon>Parmales</taxon>
        <taxon>Triparmaceae</taxon>
        <taxon>Triparma</taxon>
    </lineage>
</organism>
<comment type="caution">
    <text evidence="7">The sequence shown here is derived from an EMBL/GenBank/DDBJ whole genome shotgun (WGS) entry which is preliminary data.</text>
</comment>
<gene>
    <name evidence="7" type="ORF">TrCOL_g5035</name>
</gene>
<feature type="compositionally biased region" description="Acidic residues" evidence="4">
    <location>
        <begin position="362"/>
        <end position="373"/>
    </location>
</feature>
<evidence type="ECO:0000259" key="5">
    <source>
        <dbReference type="Pfam" id="PF01753"/>
    </source>
</evidence>
<feature type="domain" description="MYND-type" evidence="5">
    <location>
        <begin position="34"/>
        <end position="63"/>
    </location>
</feature>
<evidence type="ECO:0000256" key="2">
    <source>
        <dbReference type="ARBA" id="ARBA00022771"/>
    </source>
</evidence>
<keyword evidence="8" id="KW-1185">Reference proteome</keyword>
<dbReference type="PANTHER" id="PTHR28069">
    <property type="entry name" value="GH20023P"/>
    <property type="match status" value="1"/>
</dbReference>
<feature type="compositionally biased region" description="Basic residues" evidence="4">
    <location>
        <begin position="377"/>
        <end position="391"/>
    </location>
</feature>
<dbReference type="InterPro" id="IPR046824">
    <property type="entry name" value="Mss51-like_C"/>
</dbReference>
<evidence type="ECO:0000259" key="6">
    <source>
        <dbReference type="Pfam" id="PF20179"/>
    </source>
</evidence>
<dbReference type="Gene3D" id="6.10.140.2220">
    <property type="match status" value="1"/>
</dbReference>
<dbReference type="InterPro" id="IPR002893">
    <property type="entry name" value="Znf_MYND"/>
</dbReference>
<evidence type="ECO:0008006" key="9">
    <source>
        <dbReference type="Google" id="ProtNLM"/>
    </source>
</evidence>
<feature type="region of interest" description="Disordered" evidence="4">
    <location>
        <begin position="349"/>
        <end position="391"/>
    </location>
</feature>
<proteinExistence type="predicted"/>
<reference evidence="8" key="1">
    <citation type="journal article" date="2023" name="Commun. Biol.">
        <title>Genome analysis of Parmales, the sister group of diatoms, reveals the evolutionary specialization of diatoms from phago-mixotrophs to photoautotrophs.</title>
        <authorList>
            <person name="Ban H."/>
            <person name="Sato S."/>
            <person name="Yoshikawa S."/>
            <person name="Yamada K."/>
            <person name="Nakamura Y."/>
            <person name="Ichinomiya M."/>
            <person name="Sato N."/>
            <person name="Blanc-Mathieu R."/>
            <person name="Endo H."/>
            <person name="Kuwata A."/>
            <person name="Ogata H."/>
        </authorList>
    </citation>
    <scope>NUCLEOTIDE SEQUENCE [LARGE SCALE GENOMIC DNA]</scope>
</reference>
<dbReference type="PANTHER" id="PTHR28069:SF2">
    <property type="entry name" value="GH20023P"/>
    <property type="match status" value="1"/>
</dbReference>